<reference evidence="7" key="1">
    <citation type="journal article" date="2014" name="Genome Biol.">
        <title>Genome analysis of a major urban malaria vector mosquito, Anopheles stephensi.</title>
        <authorList>
            <person name="Jiang X."/>
            <person name="Peery A."/>
            <person name="Hall A.B."/>
            <person name="Sharma A."/>
            <person name="Chen X.G."/>
            <person name="Waterhouse R.M."/>
            <person name="Komissarov A."/>
            <person name="Riehle M.M."/>
            <person name="Shouche Y."/>
            <person name="Sharakhova M.V."/>
            <person name="Lawson D."/>
            <person name="Pakpour N."/>
            <person name="Arensburger P."/>
            <person name="Davidson V.L."/>
            <person name="Eiglmeier K."/>
            <person name="Emrich S."/>
            <person name="George P."/>
            <person name="Kennedy R.C."/>
            <person name="Mane S.P."/>
            <person name="Maslen G."/>
            <person name="Oringanje C."/>
            <person name="Qi Y."/>
            <person name="Settlage R."/>
            <person name="Tojo M."/>
            <person name="Tubio J.M."/>
            <person name="Unger M.F."/>
            <person name="Wang B."/>
            <person name="Vernick K.D."/>
            <person name="Ribeiro J.M."/>
            <person name="James A.A."/>
            <person name="Michel K."/>
            <person name="Riehle M.A."/>
            <person name="Luckhart S."/>
            <person name="Sharakhov I.V."/>
            <person name="Tu Z."/>
        </authorList>
    </citation>
    <scope>NUCLEOTIDE SEQUENCE [LARGE SCALE GENOMIC DNA]</scope>
    <source>
        <strain evidence="7">Indian</strain>
    </source>
</reference>
<evidence type="ECO:0000256" key="2">
    <source>
        <dbReference type="ARBA" id="ARBA00009049"/>
    </source>
</evidence>
<evidence type="ECO:0000256" key="5">
    <source>
        <dbReference type="ARBA" id="ARBA00023186"/>
    </source>
</evidence>
<dbReference type="GO" id="GO:0005938">
    <property type="term" value="C:cell cortex"/>
    <property type="evidence" value="ECO:0007669"/>
    <property type="project" value="UniProtKB-SubCell"/>
</dbReference>
<dbReference type="InterPro" id="IPR011989">
    <property type="entry name" value="ARM-like"/>
</dbReference>
<organism evidence="6 7">
    <name type="scientific">Anopheles stephensi</name>
    <name type="common">Indo-Pakistan malaria mosquito</name>
    <dbReference type="NCBI Taxonomy" id="30069"/>
    <lineage>
        <taxon>Eukaryota</taxon>
        <taxon>Metazoa</taxon>
        <taxon>Ecdysozoa</taxon>
        <taxon>Arthropoda</taxon>
        <taxon>Hexapoda</taxon>
        <taxon>Insecta</taxon>
        <taxon>Pterygota</taxon>
        <taxon>Neoptera</taxon>
        <taxon>Endopterygota</taxon>
        <taxon>Diptera</taxon>
        <taxon>Nematocera</taxon>
        <taxon>Culicoidea</taxon>
        <taxon>Culicidae</taxon>
        <taxon>Anophelinae</taxon>
        <taxon>Anopheles</taxon>
    </lineage>
</organism>
<dbReference type="PRINTS" id="PR01802">
    <property type="entry name" value="SYNEMBRYN"/>
</dbReference>
<evidence type="ECO:0000256" key="1">
    <source>
        <dbReference type="ARBA" id="ARBA00004544"/>
    </source>
</evidence>
<dbReference type="VEuPathDB" id="VectorBase:ASTE008165"/>
<dbReference type="PANTHER" id="PTHR12425">
    <property type="entry name" value="SYNEMBRYN"/>
    <property type="match status" value="1"/>
</dbReference>
<keyword evidence="5" id="KW-0143">Chaperone</keyword>
<dbReference type="InterPro" id="IPR016024">
    <property type="entry name" value="ARM-type_fold"/>
</dbReference>
<dbReference type="Gene3D" id="1.25.10.10">
    <property type="entry name" value="Leucine-rich Repeat Variant"/>
    <property type="match status" value="1"/>
</dbReference>
<keyword evidence="3" id="KW-0963">Cytoplasm</keyword>
<protein>
    <recommendedName>
        <fullName evidence="8">Synembryn</fullName>
    </recommendedName>
</protein>
<dbReference type="STRING" id="30069.A0A182YIX5"/>
<dbReference type="OMA" id="NADPIFT"/>
<name>A0A182YIX5_ANOST</name>
<dbReference type="GO" id="GO:0007186">
    <property type="term" value="P:G protein-coupled receptor signaling pathway"/>
    <property type="evidence" value="ECO:0007669"/>
    <property type="project" value="TreeGrafter"/>
</dbReference>
<evidence type="ECO:0000313" key="7">
    <source>
        <dbReference type="Proteomes" id="UP000076408"/>
    </source>
</evidence>
<dbReference type="PANTHER" id="PTHR12425:SF5">
    <property type="entry name" value="SYNEMBRYN"/>
    <property type="match status" value="1"/>
</dbReference>
<keyword evidence="7" id="KW-1185">Reference proteome</keyword>
<sequence>MDVESLNCLLSGDYGRVKEALVKFNKQNSQVFNFTHFTSTGQWVVIWNKLFEYLADPGMPHRVDCLMAIKVLARDKTYLNETVSVEQLDGLLQLAGIGTVDGCDAAEEVQVEALKCLSNMIFQSTKCQEMCLNNSSTEGIIRRVKMYKEAPYGYDIKYFDMKLLFLLTAINCDIRAKVRDQLHGLVYLVETLDLFMSQAAIFKEFSVRFYANFFRPIRLTNRAFFSFPPTILHQDKDLDLINEVLKVLFNLTVRSSDNLVPEEEEATQFHRLVTVLHDLFFYRTLNRDKIVLLHSNIVNLLTSVPVSCYIELVCSLTAKHDPPAAGDGIDPPAIVPFEGNNVYVLHVLVEFLRKNFQKAEKKTDQYEMLSPILTVLIKAVRADGVHRRYVRSLILPPLRDVRDRPEVGKELRNYLCSLLTSPCTQIADLSAELLFVLCKENVGRMIKYTGYGNAAGLFANRGLLGGRTGNGGEQYSSDSEDSDTEEYKQIQHAINPVIGCYEPPKPNPLEGMSEEQKEYEAMELVKLMDKLQRQGLIQPCKIGEDGRPQAVDHIMELQDEIPEQQRDHKRKT</sequence>
<comment type="subcellular location">
    <subcellularLocation>
        <location evidence="1">Cytoplasm</location>
        <location evidence="1">Cell cortex</location>
    </subcellularLocation>
</comment>
<comment type="similarity">
    <text evidence="2">Belongs to the synembryn family.</text>
</comment>
<dbReference type="GO" id="GO:0005085">
    <property type="term" value="F:guanyl-nucleotide exchange factor activity"/>
    <property type="evidence" value="ECO:0007669"/>
    <property type="project" value="UniProtKB-KW"/>
</dbReference>
<dbReference type="VEuPathDB" id="VectorBase:ASTEI20_031454"/>
<dbReference type="Proteomes" id="UP000076408">
    <property type="component" value="Unassembled WGS sequence"/>
</dbReference>
<dbReference type="InterPro" id="IPR008376">
    <property type="entry name" value="Chaperone_Ric-8_A/B"/>
</dbReference>
<dbReference type="AlphaFoldDB" id="A0A182YIX5"/>
<dbReference type="InterPro" id="IPR019318">
    <property type="entry name" value="Gua_nucleotide_exch_fac_Ric8"/>
</dbReference>
<reference evidence="6" key="2">
    <citation type="submission" date="2020-05" db="UniProtKB">
        <authorList>
            <consortium name="EnsemblMetazoa"/>
        </authorList>
    </citation>
    <scope>IDENTIFICATION</scope>
    <source>
        <strain evidence="6">Indian</strain>
    </source>
</reference>
<evidence type="ECO:0000256" key="3">
    <source>
        <dbReference type="ARBA" id="ARBA00022490"/>
    </source>
</evidence>
<dbReference type="SUPFAM" id="SSF48371">
    <property type="entry name" value="ARM repeat"/>
    <property type="match status" value="1"/>
</dbReference>
<dbReference type="EnsemblMetazoa" id="ASTEI08411-RA">
    <property type="protein sequence ID" value="ASTEI08411-PA"/>
    <property type="gene ID" value="ASTEI08411"/>
</dbReference>
<evidence type="ECO:0000256" key="4">
    <source>
        <dbReference type="ARBA" id="ARBA00022658"/>
    </source>
</evidence>
<dbReference type="Pfam" id="PF10165">
    <property type="entry name" value="Ric8"/>
    <property type="match status" value="1"/>
</dbReference>
<dbReference type="VEuPathDB" id="VectorBase:ASTEI08411"/>
<evidence type="ECO:0000313" key="6">
    <source>
        <dbReference type="EnsemblMetazoa" id="ASTEI08411-PA"/>
    </source>
</evidence>
<proteinExistence type="inferred from homology"/>
<keyword evidence="4" id="KW-0344">Guanine-nucleotide releasing factor</keyword>
<dbReference type="GO" id="GO:0001965">
    <property type="term" value="F:G-protein alpha-subunit binding"/>
    <property type="evidence" value="ECO:0007669"/>
    <property type="project" value="TreeGrafter"/>
</dbReference>
<accession>A0A182YIX5</accession>
<evidence type="ECO:0008006" key="8">
    <source>
        <dbReference type="Google" id="ProtNLM"/>
    </source>
</evidence>